<dbReference type="InterPro" id="IPR006328">
    <property type="entry name" value="2-HAD"/>
</dbReference>
<dbReference type="SFLD" id="SFLDG01129">
    <property type="entry name" value="C1.5:_HAD__Beta-PGM__Phosphata"/>
    <property type="match status" value="1"/>
</dbReference>
<dbReference type="Proteomes" id="UP000053512">
    <property type="component" value="Unassembled WGS sequence"/>
</dbReference>
<comment type="similarity">
    <text evidence="1">Belongs to the HAD-like hydrolase superfamily. S-2-haloalkanoic acid dehalogenase family.</text>
</comment>
<dbReference type="InterPro" id="IPR023198">
    <property type="entry name" value="PGP-like_dom2"/>
</dbReference>
<proteinExistence type="inferred from homology"/>
<organism evidence="3 4">
    <name type="scientific">Kocuria rosea subsp. polaris</name>
    <dbReference type="NCBI Taxonomy" id="136273"/>
    <lineage>
        <taxon>Bacteria</taxon>
        <taxon>Bacillati</taxon>
        <taxon>Actinomycetota</taxon>
        <taxon>Actinomycetes</taxon>
        <taxon>Micrococcales</taxon>
        <taxon>Micrococcaceae</taxon>
        <taxon>Kocuria</taxon>
    </lineage>
</organism>
<evidence type="ECO:0000313" key="4">
    <source>
        <dbReference type="Proteomes" id="UP000053512"/>
    </source>
</evidence>
<dbReference type="InterPro" id="IPR051540">
    <property type="entry name" value="S-2-haloacid_dehalogenase"/>
</dbReference>
<sequence length="225" mass="23992">MATTPDLIVFDVNETLSDLAPLGQAFEQEGVAAGLSRTWFAGILRDGFAVTAAGGNTGFAEIAQDSLHRLLSEHGVTAPGESVERIMGTFKSLDVHPDVVAGVKALHQVAELITLTNGAAQVAETLLSSAGVREHFSELLSVEDAPAWKPARSAYDYAATRRGTNPQDMLLIAVHPWDIHGAHEAGLRTAWINRTGAEYPGYFARPDLEAPDLPALAEQLARSRG</sequence>
<accession>A0A0W8I1J3</accession>
<evidence type="ECO:0000256" key="2">
    <source>
        <dbReference type="ARBA" id="ARBA00022801"/>
    </source>
</evidence>
<dbReference type="RefSeq" id="WP_058875523.1">
    <property type="nucleotide sequence ID" value="NZ_LQBK01000042.1"/>
</dbReference>
<reference evidence="4" key="1">
    <citation type="submission" date="2015-12" db="EMBL/GenBank/DDBJ databases">
        <authorList>
            <person name="Nair G.R."/>
            <person name="Kaur G."/>
            <person name="Mayilraj S."/>
        </authorList>
    </citation>
    <scope>NUCLEOTIDE SEQUENCE [LARGE SCALE GENOMIC DNA]</scope>
    <source>
        <strain evidence="4">CD08_4</strain>
    </source>
</reference>
<dbReference type="OrthoDB" id="3774052at2"/>
<dbReference type="Pfam" id="PF00702">
    <property type="entry name" value="Hydrolase"/>
    <property type="match status" value="1"/>
</dbReference>
<evidence type="ECO:0000313" key="3">
    <source>
        <dbReference type="EMBL" id="KUG51288.1"/>
    </source>
</evidence>
<dbReference type="InterPro" id="IPR006439">
    <property type="entry name" value="HAD-SF_hydro_IA"/>
</dbReference>
<dbReference type="SUPFAM" id="SSF56784">
    <property type="entry name" value="HAD-like"/>
    <property type="match status" value="1"/>
</dbReference>
<dbReference type="GO" id="GO:0019120">
    <property type="term" value="F:hydrolase activity, acting on acid halide bonds, in C-halide compounds"/>
    <property type="evidence" value="ECO:0007669"/>
    <property type="project" value="InterPro"/>
</dbReference>
<dbReference type="CDD" id="cd02588">
    <property type="entry name" value="HAD_L2-DEX"/>
    <property type="match status" value="1"/>
</dbReference>
<gene>
    <name evidence="3" type="ORF">AVL61_10855</name>
</gene>
<comment type="caution">
    <text evidence="3">The sequence shown here is derived from an EMBL/GenBank/DDBJ whole genome shotgun (WGS) entry which is preliminary data.</text>
</comment>
<dbReference type="NCBIfam" id="TIGR01428">
    <property type="entry name" value="HAD_type_II"/>
    <property type="match status" value="1"/>
</dbReference>
<dbReference type="PANTHER" id="PTHR43316">
    <property type="entry name" value="HYDROLASE, HALOACID DELAHOGENASE-RELATED"/>
    <property type="match status" value="1"/>
</dbReference>
<keyword evidence="2" id="KW-0378">Hydrolase</keyword>
<dbReference type="SFLD" id="SFLDS00003">
    <property type="entry name" value="Haloacid_Dehalogenase"/>
    <property type="match status" value="1"/>
</dbReference>
<dbReference type="EMBL" id="LQBK01000042">
    <property type="protein sequence ID" value="KUG51288.1"/>
    <property type="molecule type" value="Genomic_DNA"/>
</dbReference>
<protein>
    <submittedName>
        <fullName evidence="3">Haloacid dehalogenase</fullName>
    </submittedName>
</protein>
<dbReference type="PANTHER" id="PTHR43316:SF3">
    <property type="entry name" value="HALOACID DEHALOGENASE, TYPE II (AFU_ORTHOLOGUE AFUA_2G07750)-RELATED"/>
    <property type="match status" value="1"/>
</dbReference>
<dbReference type="AlphaFoldDB" id="A0A0W8I1J3"/>
<dbReference type="PRINTS" id="PR00413">
    <property type="entry name" value="HADHALOGNASE"/>
</dbReference>
<dbReference type="Gene3D" id="1.10.150.240">
    <property type="entry name" value="Putative phosphatase, domain 2"/>
    <property type="match status" value="1"/>
</dbReference>
<dbReference type="Gene3D" id="3.40.50.1000">
    <property type="entry name" value="HAD superfamily/HAD-like"/>
    <property type="match status" value="1"/>
</dbReference>
<evidence type="ECO:0000256" key="1">
    <source>
        <dbReference type="ARBA" id="ARBA00008106"/>
    </source>
</evidence>
<dbReference type="NCBIfam" id="TIGR01493">
    <property type="entry name" value="HAD-SF-IA-v2"/>
    <property type="match status" value="1"/>
</dbReference>
<dbReference type="InterPro" id="IPR036412">
    <property type="entry name" value="HAD-like_sf"/>
</dbReference>
<name>A0A0W8I1J3_KOCRO</name>
<dbReference type="InterPro" id="IPR023214">
    <property type="entry name" value="HAD_sf"/>
</dbReference>